<protein>
    <submittedName>
        <fullName evidence="2">ABC transporter substrate-binding protein</fullName>
    </submittedName>
</protein>
<organism evidence="2 3">
    <name type="scientific">Melaminivora suipulveris</name>
    <dbReference type="NCBI Taxonomy" id="2109913"/>
    <lineage>
        <taxon>Bacteria</taxon>
        <taxon>Pseudomonadati</taxon>
        <taxon>Pseudomonadota</taxon>
        <taxon>Betaproteobacteria</taxon>
        <taxon>Burkholderiales</taxon>
        <taxon>Comamonadaceae</taxon>
        <taxon>Melaminivora</taxon>
    </lineage>
</organism>
<evidence type="ECO:0000313" key="2">
    <source>
        <dbReference type="EMBL" id="AVO48865.1"/>
    </source>
</evidence>
<name>A0A2R3QAP6_9BURK</name>
<dbReference type="RefSeq" id="WP_106683344.1">
    <property type="nucleotide sequence ID" value="NZ_CP027667.1"/>
</dbReference>
<gene>
    <name evidence="2" type="ORF">C6568_06040</name>
</gene>
<dbReference type="AlphaFoldDB" id="A0A2R3QAP6"/>
<dbReference type="PANTHER" id="PTHR42928:SF5">
    <property type="entry name" value="BLR1237 PROTEIN"/>
    <property type="match status" value="1"/>
</dbReference>
<dbReference type="Gene3D" id="3.40.190.150">
    <property type="entry name" value="Bordetella uptake gene, domain 1"/>
    <property type="match status" value="1"/>
</dbReference>
<dbReference type="PIRSF" id="PIRSF017082">
    <property type="entry name" value="YflP"/>
    <property type="match status" value="1"/>
</dbReference>
<dbReference type="InterPro" id="IPR042100">
    <property type="entry name" value="Bug_dom1"/>
</dbReference>
<dbReference type="OrthoDB" id="8678477at2"/>
<reference evidence="2 3" key="1">
    <citation type="submission" date="2018-03" db="EMBL/GenBank/DDBJ databases">
        <title>Genome sequencing of Melaminivora sp.</title>
        <authorList>
            <person name="Kim S.-J."/>
            <person name="Heo J."/>
            <person name="Ahn J.-H."/>
            <person name="Kwon S.-W."/>
        </authorList>
    </citation>
    <scope>NUCLEOTIDE SEQUENCE [LARGE SCALE GENOMIC DNA]</scope>
    <source>
        <strain evidence="2 3">SC2-9</strain>
    </source>
</reference>
<evidence type="ECO:0000313" key="3">
    <source>
        <dbReference type="Proteomes" id="UP000237925"/>
    </source>
</evidence>
<accession>A0A2R3QAP6</accession>
<proteinExistence type="inferred from homology"/>
<dbReference type="InterPro" id="IPR005064">
    <property type="entry name" value="BUG"/>
</dbReference>
<keyword evidence="3" id="KW-1185">Reference proteome</keyword>
<evidence type="ECO:0000256" key="1">
    <source>
        <dbReference type="ARBA" id="ARBA00006987"/>
    </source>
</evidence>
<sequence length="327" mass="34118">MSFLLRRRGWWALCLAVGGLAAGGGALAKSAPLTIVVPYAPGGPLDKSARILAEGAQAQLGPVQVQNRPGAGGNQGAAAVAKASADENLLLMGAVATHAVNPWLYPDFPYDPIRDFKPIALVARTPNVLVMSAAKADALGIRGTGDLVRHLKAHPGELVFGSGGNGSIGHIAGEMLKSLTNTRMTHQPFAGAGPALKALQDGGVALMFDNLASSLPLIRAGKLKALGVTSLGPDEALPDVPSINSEVPGFHVSTWFGLFAPASLPDAQAREYATAFSRAMRTPAGAQQLQAMGLEPQELTLEAFGGFVRSEYKKYEFLIKAVKIRLQ</sequence>
<dbReference type="KEGG" id="mela:C6568_06040"/>
<dbReference type="Pfam" id="PF03401">
    <property type="entry name" value="TctC"/>
    <property type="match status" value="1"/>
</dbReference>
<dbReference type="EMBL" id="CP027667">
    <property type="protein sequence ID" value="AVO48865.1"/>
    <property type="molecule type" value="Genomic_DNA"/>
</dbReference>
<dbReference type="Gene3D" id="3.40.190.10">
    <property type="entry name" value="Periplasmic binding protein-like II"/>
    <property type="match status" value="1"/>
</dbReference>
<dbReference type="PANTHER" id="PTHR42928">
    <property type="entry name" value="TRICARBOXYLATE-BINDING PROTEIN"/>
    <property type="match status" value="1"/>
</dbReference>
<dbReference type="Proteomes" id="UP000237925">
    <property type="component" value="Chromosome"/>
</dbReference>
<comment type="similarity">
    <text evidence="1">Belongs to the UPF0065 (bug) family.</text>
</comment>
<dbReference type="SUPFAM" id="SSF53850">
    <property type="entry name" value="Periplasmic binding protein-like II"/>
    <property type="match status" value="1"/>
</dbReference>